<name>A0A7S4ELH7_9STRA</name>
<organism evidence="3">
    <name type="scientific">Pseudo-nitzschia australis</name>
    <dbReference type="NCBI Taxonomy" id="44445"/>
    <lineage>
        <taxon>Eukaryota</taxon>
        <taxon>Sar</taxon>
        <taxon>Stramenopiles</taxon>
        <taxon>Ochrophyta</taxon>
        <taxon>Bacillariophyta</taxon>
        <taxon>Bacillariophyceae</taxon>
        <taxon>Bacillariophycidae</taxon>
        <taxon>Bacillariales</taxon>
        <taxon>Bacillariaceae</taxon>
        <taxon>Pseudo-nitzschia</taxon>
    </lineage>
</organism>
<reference evidence="3" key="1">
    <citation type="submission" date="2021-01" db="EMBL/GenBank/DDBJ databases">
        <authorList>
            <person name="Corre E."/>
            <person name="Pelletier E."/>
            <person name="Niang G."/>
            <person name="Scheremetjew M."/>
            <person name="Finn R."/>
            <person name="Kale V."/>
            <person name="Holt S."/>
            <person name="Cochrane G."/>
            <person name="Meng A."/>
            <person name="Brown T."/>
            <person name="Cohen L."/>
        </authorList>
    </citation>
    <scope>NUCLEOTIDE SEQUENCE</scope>
    <source>
        <strain evidence="3">10249 10 AB</strain>
    </source>
</reference>
<evidence type="ECO:0000256" key="1">
    <source>
        <dbReference type="SAM" id="MobiDB-lite"/>
    </source>
</evidence>
<proteinExistence type="predicted"/>
<accession>A0A7S4ELH7</accession>
<dbReference type="EMBL" id="HBIX01021037">
    <property type="protein sequence ID" value="CAE0722024.1"/>
    <property type="molecule type" value="Transcribed_RNA"/>
</dbReference>
<protein>
    <submittedName>
        <fullName evidence="3">Uncharacterized protein</fullName>
    </submittedName>
</protein>
<feature type="compositionally biased region" description="Basic and acidic residues" evidence="1">
    <location>
        <begin position="310"/>
        <end position="319"/>
    </location>
</feature>
<evidence type="ECO:0000313" key="3">
    <source>
        <dbReference type="EMBL" id="CAE0722024.1"/>
    </source>
</evidence>
<feature type="compositionally biased region" description="Low complexity" evidence="1">
    <location>
        <begin position="299"/>
        <end position="309"/>
    </location>
</feature>
<feature type="transmembrane region" description="Helical" evidence="2">
    <location>
        <begin position="21"/>
        <end position="46"/>
    </location>
</feature>
<keyword evidence="2" id="KW-1133">Transmembrane helix</keyword>
<feature type="region of interest" description="Disordered" evidence="1">
    <location>
        <begin position="295"/>
        <end position="319"/>
    </location>
</feature>
<evidence type="ECO:0000256" key="2">
    <source>
        <dbReference type="SAM" id="Phobius"/>
    </source>
</evidence>
<dbReference type="AlphaFoldDB" id="A0A7S4ELH7"/>
<gene>
    <name evidence="3" type="ORF">PAUS00366_LOCUS14779</name>
</gene>
<feature type="region of interest" description="Disordered" evidence="1">
    <location>
        <begin position="56"/>
        <end position="79"/>
    </location>
</feature>
<sequence length="509" mass="57871">MSAVVSDSNRRQHRHRNQRRRVIFILVKLLVFGIVGILVLFQVLAYKKVLAHLSSSDSTSTSSSTRSHYQQLSTSTQTTSTSTSNCAILLFGLPRAFKDFVLPSLETNVIFPNARYGCDYFVHYYQQDSEGAGRSGRGGTIHHQDILLLEDSVLAIHRRIHGNATTDTATETETQQQSLLQQPQQLTPTVSFVSDTNETFWKARESYIMKYRNAKNADGKYTYFPYEELTYTYPSTIDNIVKQWHSVNAVWDAMEQQQHSNNNNNNNGKKRYDRVAMIRNDVIYITPIDIYSVPGGGNNNNNNNNNNNKDANKEKNKHNDNYKHVSVIPSFAKYPVNDRMIYGPYEAVEIWAAQRFTKIDEYARDPNAKPGMVMHSETFMNASLLQSIRKLEYNIDVDVDVDNSSSGITGTTTATTRGVVVEDPTTCFLRVRADGAIWIEDCDPSKSGFGGGYPGGEKAYTKLLRKFLPSDIYVKGNKKQQRKSNIKNARCRKRLVRDKLRRIFELKCS</sequence>
<keyword evidence="2" id="KW-0812">Transmembrane</keyword>
<keyword evidence="2" id="KW-0472">Membrane</keyword>